<dbReference type="Proteomes" id="UP000000647">
    <property type="component" value="Chromosome"/>
</dbReference>
<reference evidence="3" key="1">
    <citation type="submission" date="2006-12" db="EMBL/GenBank/DDBJ databases">
        <title>Complete sequence of Halorhodospira halophila SL1.</title>
        <authorList>
            <consortium name="US DOE Joint Genome Institute"/>
            <person name="Copeland A."/>
            <person name="Lucas S."/>
            <person name="Lapidus A."/>
            <person name="Barry K."/>
            <person name="Detter J.C."/>
            <person name="Glavina del Rio T."/>
            <person name="Hammon N."/>
            <person name="Israni S."/>
            <person name="Dalin E."/>
            <person name="Tice H."/>
            <person name="Pitluck S."/>
            <person name="Saunders E."/>
            <person name="Brettin T."/>
            <person name="Bruce D."/>
            <person name="Han C."/>
            <person name="Tapia R."/>
            <person name="Schmutz J."/>
            <person name="Larimer F."/>
            <person name="Land M."/>
            <person name="Hauser L."/>
            <person name="Kyrpides N."/>
            <person name="Mikhailova N."/>
            <person name="Hoff W."/>
            <person name="Richardson P."/>
        </authorList>
    </citation>
    <scope>NUCLEOTIDE SEQUENCE [LARGE SCALE GENOMIC DNA]</scope>
    <source>
        <strain evidence="3">DSM 244 / SL1</strain>
    </source>
</reference>
<evidence type="ECO:0000256" key="1">
    <source>
        <dbReference type="SAM" id="MobiDB-lite"/>
    </source>
</evidence>
<accession>A1WXS2</accession>
<name>A1WXS2_HALHL</name>
<feature type="region of interest" description="Disordered" evidence="1">
    <location>
        <begin position="1"/>
        <end position="51"/>
    </location>
</feature>
<feature type="compositionally biased region" description="Basic and acidic residues" evidence="1">
    <location>
        <begin position="1"/>
        <end position="21"/>
    </location>
</feature>
<evidence type="ECO:0000313" key="3">
    <source>
        <dbReference type="Proteomes" id="UP000000647"/>
    </source>
</evidence>
<organism evidence="2 3">
    <name type="scientific">Halorhodospira halophila (strain DSM 244 / SL1)</name>
    <name type="common">Ectothiorhodospira halophila (strain DSM 244 / SL1)</name>
    <dbReference type="NCBI Taxonomy" id="349124"/>
    <lineage>
        <taxon>Bacteria</taxon>
        <taxon>Pseudomonadati</taxon>
        <taxon>Pseudomonadota</taxon>
        <taxon>Gammaproteobacteria</taxon>
        <taxon>Chromatiales</taxon>
        <taxon>Ectothiorhodospiraceae</taxon>
        <taxon>Halorhodospira</taxon>
    </lineage>
</organism>
<dbReference type="EMBL" id="CP000544">
    <property type="protein sequence ID" value="ABM62484.1"/>
    <property type="molecule type" value="Genomic_DNA"/>
</dbReference>
<dbReference type="STRING" id="349124.Hhal_1720"/>
<gene>
    <name evidence="2" type="ordered locus">Hhal_1720</name>
</gene>
<dbReference type="RefSeq" id="WP_011814506.1">
    <property type="nucleotide sequence ID" value="NC_008789.1"/>
</dbReference>
<sequence>MVEPRESRWQLRRYYERRPEQEQPVTEAGDEGPTPAPSPWPSPEERLAADEEPVQRGALLDDNIDQRQGNYLISFGFPGSGKTTFQSFLAYYVTHIGPFEAQPLITPEESVQGWEPMAIFNEWMRIWGQGRFPPANPVDEGDIRELSFRVRPLQGGGEPVDLSFLEASGELMTQVVADRVRDPAMIETLSRYFANEQLRLILVLVVDPEQGEENDILFQNLLAFLDLHFPSLRERTSLAVLVSKPEQALQRLQERDERYRRHEELSADACEAFVQRFAPRTYRILDGWTHQDRVQLMALHLGTVADGEHGPRLQEPDYDDIRDIFAWIYGQFGGGRMGPTWWQRILEWLRL</sequence>
<dbReference type="KEGG" id="hha:Hhal_1720"/>
<keyword evidence="3" id="KW-1185">Reference proteome</keyword>
<proteinExistence type="predicted"/>
<dbReference type="HOGENOM" id="CLU_789333_0_0_6"/>
<protein>
    <submittedName>
        <fullName evidence="2">Uncharacterized protein</fullName>
    </submittedName>
</protein>
<dbReference type="AlphaFoldDB" id="A1WXS2"/>
<dbReference type="OrthoDB" id="5800955at2"/>
<reference evidence="2 3" key="2">
    <citation type="journal article" date="2013" name="Stand. Genomic Sci.">
        <title>Complete genome sequence of Halorhodospira halophila SL1.</title>
        <authorList>
            <person name="Challacombe J.F."/>
            <person name="Majid S."/>
            <person name="Deole R."/>
            <person name="Brettin T.S."/>
            <person name="Bruce D."/>
            <person name="Delano S.F."/>
            <person name="Detter J.C."/>
            <person name="Gleasner C.D."/>
            <person name="Han C.S."/>
            <person name="Misra M."/>
            <person name="Reitenga K.G."/>
            <person name="Mikhailova N."/>
            <person name="Woyke T."/>
            <person name="Pitluck S."/>
            <person name="Nolan M."/>
            <person name="Land M.L."/>
            <person name="Saunders E."/>
            <person name="Tapia R."/>
            <person name="Lapidus A."/>
            <person name="Ivanova N."/>
            <person name="Hoff W.D."/>
        </authorList>
    </citation>
    <scope>NUCLEOTIDE SEQUENCE [LARGE SCALE GENOMIC DNA]</scope>
    <source>
        <strain evidence="3">DSM 244 / SL1</strain>
    </source>
</reference>
<evidence type="ECO:0000313" key="2">
    <source>
        <dbReference type="EMBL" id="ABM62484.1"/>
    </source>
</evidence>